<feature type="compositionally biased region" description="Pro residues" evidence="1">
    <location>
        <begin position="738"/>
        <end position="751"/>
    </location>
</feature>
<evidence type="ECO:0000313" key="2">
    <source>
        <dbReference type="EMBL" id="KAK8851458.1"/>
    </source>
</evidence>
<feature type="compositionally biased region" description="Polar residues" evidence="1">
    <location>
        <begin position="322"/>
        <end position="333"/>
    </location>
</feature>
<evidence type="ECO:0000313" key="3">
    <source>
        <dbReference type="Proteomes" id="UP001390339"/>
    </source>
</evidence>
<dbReference type="EMBL" id="JAPCWZ010000009">
    <property type="protein sequence ID" value="KAK8851458.1"/>
    <property type="molecule type" value="Genomic_DNA"/>
</dbReference>
<gene>
    <name evidence="2" type="ORF">PGQ11_013937</name>
</gene>
<feature type="region of interest" description="Disordered" evidence="1">
    <location>
        <begin position="249"/>
        <end position="517"/>
    </location>
</feature>
<dbReference type="InterPro" id="IPR009072">
    <property type="entry name" value="Histone-fold"/>
</dbReference>
<feature type="region of interest" description="Disordered" evidence="1">
    <location>
        <begin position="1"/>
        <end position="35"/>
    </location>
</feature>
<feature type="compositionally biased region" description="Low complexity" evidence="1">
    <location>
        <begin position="870"/>
        <end position="881"/>
    </location>
</feature>
<feature type="compositionally biased region" description="Basic and acidic residues" evidence="1">
    <location>
        <begin position="310"/>
        <end position="321"/>
    </location>
</feature>
<feature type="compositionally biased region" description="Polar residues" evidence="1">
    <location>
        <begin position="651"/>
        <end position="664"/>
    </location>
</feature>
<feature type="compositionally biased region" description="Basic and acidic residues" evidence="1">
    <location>
        <begin position="395"/>
        <end position="404"/>
    </location>
</feature>
<dbReference type="Proteomes" id="UP001390339">
    <property type="component" value="Unassembled WGS sequence"/>
</dbReference>
<feature type="compositionally biased region" description="Basic and acidic residues" evidence="1">
    <location>
        <begin position="781"/>
        <end position="794"/>
    </location>
</feature>
<reference evidence="2 3" key="1">
    <citation type="journal article" date="2024" name="IMA Fungus">
        <title>Apiospora arundinis, a panoply of carbohydrate-active enzymes and secondary metabolites.</title>
        <authorList>
            <person name="Sorensen T."/>
            <person name="Petersen C."/>
            <person name="Muurmann A.T."/>
            <person name="Christiansen J.V."/>
            <person name="Brundto M.L."/>
            <person name="Overgaard C.K."/>
            <person name="Boysen A.T."/>
            <person name="Wollenberg R.D."/>
            <person name="Larsen T.O."/>
            <person name="Sorensen J.L."/>
            <person name="Nielsen K.L."/>
            <person name="Sondergaard T.E."/>
        </authorList>
    </citation>
    <scope>NUCLEOTIDE SEQUENCE [LARGE SCALE GENOMIC DNA]</scope>
    <source>
        <strain evidence="2 3">AAU 773</strain>
    </source>
</reference>
<feature type="compositionally biased region" description="Polar residues" evidence="1">
    <location>
        <begin position="287"/>
        <end position="298"/>
    </location>
</feature>
<dbReference type="InterPro" id="IPR018465">
    <property type="entry name" value="Scm3/HJURP"/>
</dbReference>
<accession>A0ABR2HR58</accession>
<keyword evidence="3" id="KW-1185">Reference proteome</keyword>
<organism evidence="2 3">
    <name type="scientific">Apiospora arundinis</name>
    <dbReference type="NCBI Taxonomy" id="335852"/>
    <lineage>
        <taxon>Eukaryota</taxon>
        <taxon>Fungi</taxon>
        <taxon>Dikarya</taxon>
        <taxon>Ascomycota</taxon>
        <taxon>Pezizomycotina</taxon>
        <taxon>Sordariomycetes</taxon>
        <taxon>Xylariomycetidae</taxon>
        <taxon>Amphisphaeriales</taxon>
        <taxon>Apiosporaceae</taxon>
        <taxon>Apiospora</taxon>
    </lineage>
</organism>
<dbReference type="PANTHER" id="PTHR15992">
    <property type="entry name" value="HOLLIDAY JUNCTION RECOGNITION PROTEIN"/>
    <property type="match status" value="1"/>
</dbReference>
<protein>
    <submittedName>
        <fullName evidence="2">Myb-like DNA-binding domain protein</fullName>
    </submittedName>
</protein>
<feature type="compositionally biased region" description="Polar residues" evidence="1">
    <location>
        <begin position="564"/>
        <end position="584"/>
    </location>
</feature>
<feature type="compositionally biased region" description="Polar residues" evidence="1">
    <location>
        <begin position="348"/>
        <end position="368"/>
    </location>
</feature>
<comment type="caution">
    <text evidence="2">The sequence shown here is derived from an EMBL/GenBank/DDBJ whole genome shotgun (WGS) entry which is preliminary data.</text>
</comment>
<dbReference type="Gene3D" id="1.10.20.10">
    <property type="entry name" value="Histone, subunit A"/>
    <property type="match status" value="1"/>
</dbReference>
<feature type="compositionally biased region" description="Basic and acidic residues" evidence="1">
    <location>
        <begin position="413"/>
        <end position="424"/>
    </location>
</feature>
<feature type="region of interest" description="Disordered" evidence="1">
    <location>
        <begin position="97"/>
        <end position="134"/>
    </location>
</feature>
<dbReference type="Pfam" id="PF10384">
    <property type="entry name" value="Scm3"/>
    <property type="match status" value="1"/>
</dbReference>
<feature type="compositionally biased region" description="Polar residues" evidence="1">
    <location>
        <begin position="619"/>
        <end position="631"/>
    </location>
</feature>
<feature type="region of interest" description="Disordered" evidence="1">
    <location>
        <begin position="529"/>
        <end position="917"/>
    </location>
</feature>
<name>A0ABR2HR58_9PEZI</name>
<feature type="compositionally biased region" description="Basic and acidic residues" evidence="1">
    <location>
        <begin position="530"/>
        <end position="544"/>
    </location>
</feature>
<evidence type="ECO:0000256" key="1">
    <source>
        <dbReference type="SAM" id="MobiDB-lite"/>
    </source>
</evidence>
<proteinExistence type="predicted"/>
<feature type="compositionally biased region" description="Low complexity" evidence="1">
    <location>
        <begin position="889"/>
        <end position="902"/>
    </location>
</feature>
<sequence>MEPPAKRLKVGQPPLHDDRHNEANDDELSLHPGEFDARQDPLYELDKSRAKAAFKLKSRFESIFDKYEHDFEGEGDEINLHTGEVIINNGHLLSLEDEKDKEDLSADEEEEERILQGKNPPPTSTSLTSGIPAPYNAASQLQNNWAQSPISNGAFPSFSGLSTPAQSYGMPPPFAAFSPAPIDPLWQTPELQMGGPQGHLGLFANTYLGQMNPFQGGYGGGIGRLLNRRAPRRIATAKELEVRNRQDAFLGEELVEDEENDGSKDHDDVEDGDEDGLLGVSKENSRPKQSPDSSTQKPQKYIPKPPATILEERLPRNDTISKSESTTTGNVRSGSHRLPAVSDVTRMGNATSVGSSVSQLQQEHSALSNGKIEHSTARENGQIPEKRSSFIIELRSARGGDKSQKQLIAKKIRKEDPLQEKDIDGGSQGRRPGRPRTKPEFHGNTSRLKMRRPKADLETMLDSNPNEEGQTRSQEPKEMPDTDIAITDTPNGTESLIERPFLDEIEEPQPSDFGNKAFIEAAESIFLSRFGHDTESRGEGEAHEPTPNISSEVQAQPRVENEQAKPTPQPESFSRNQIDPSYNFSDDEDEVGIAESSGLRREARAAPRTSTEPEGEGYASSNRTSGITATLKNEEITELPTNQDEEMPSVESPSIATAVETSEFSRIPPSEGDIAETTNTVAQEIGEEQGDAGAASPEILKTRSANADSTASRRASNSVEEQVPSALTEPPEARHDSSPPPLDPEPSPSPLPSRTIPKPRKPVVESVVPRTPTKKSKQKLSHHESQVGGEDEKKRTRQSTTSESNRLTSSAKKHALASLIPDNSDDEDEISILAHTPTSSRYGDAPSPASSPLRNTIEPFTPSHRPRNRSSLGSAAAQSGSRYAPATESRALGLGGHSSSSASRRKSRANYRSTTTKATAFSSPLLQRVLKTPRTGRRYHNPGDEEDGLVRTPGGTMRRCGVDGFVCDRDFCLTCCK</sequence>
<feature type="compositionally biased region" description="Polar residues" evidence="1">
    <location>
        <begin position="798"/>
        <end position="810"/>
    </location>
</feature>
<dbReference type="PANTHER" id="PTHR15992:SF5">
    <property type="entry name" value="HOLLIDAY JUNCTION RECOGNITION PROTEIN"/>
    <property type="match status" value="1"/>
</dbReference>
<feature type="compositionally biased region" description="Polar residues" evidence="1">
    <location>
        <begin position="461"/>
        <end position="473"/>
    </location>
</feature>
<feature type="compositionally biased region" description="Polar residues" evidence="1">
    <location>
        <begin position="703"/>
        <end position="720"/>
    </location>
</feature>